<keyword evidence="1" id="KW-0677">Repeat</keyword>
<name>A0A5E7BM56_PSEFL</name>
<dbReference type="EMBL" id="CABVIB010000008">
    <property type="protein sequence ID" value="VVN92540.1"/>
    <property type="molecule type" value="Genomic_DNA"/>
</dbReference>
<reference evidence="3 4" key="1">
    <citation type="submission" date="2019-09" db="EMBL/GenBank/DDBJ databases">
        <authorList>
            <person name="Chandra G."/>
            <person name="Truman W A."/>
        </authorList>
    </citation>
    <scope>NUCLEOTIDE SEQUENCE [LARGE SCALE GENOMIC DNA]</scope>
    <source>
        <strain evidence="3">PS712</strain>
    </source>
</reference>
<evidence type="ECO:0000256" key="1">
    <source>
        <dbReference type="ARBA" id="ARBA00022737"/>
    </source>
</evidence>
<feature type="domain" description="Teneurin-like YD-shell" evidence="2">
    <location>
        <begin position="7"/>
        <end position="147"/>
    </location>
</feature>
<organism evidence="3 4">
    <name type="scientific">Pseudomonas fluorescens</name>
    <dbReference type="NCBI Taxonomy" id="294"/>
    <lineage>
        <taxon>Bacteria</taxon>
        <taxon>Pseudomonadati</taxon>
        <taxon>Pseudomonadota</taxon>
        <taxon>Gammaproteobacteria</taxon>
        <taxon>Pseudomonadales</taxon>
        <taxon>Pseudomonadaceae</taxon>
        <taxon>Pseudomonas</taxon>
    </lineage>
</organism>
<sequence>MPNQHKTTLIGYHYDALDRLTGHRQIEGVRRQLFYCESWLVTEMQGEEQRSIVQHGDQLLAQQQRLDNRVVSMLLATDQQRSVFNALQGTQQRSIAYSPFGYHPGASGLSSLLGFKGQPPDPVTGHYLLGNGYRAFNSVLMRFNSPDSLSPFGAGGLNAYAYCLGDPVNRSDPTGHIVSELSQFLSRTKARAYSIETGIQLKPARNVTRLSEGVFTFEDDYKGAPRLTITGHGVPGKLEEGFSGLELVSLAKRHGVHIDKFESIRMVVCSSADIERNSYGIADISYAEGFNRLVKRPVKAYQGTVGSINTYKVFEELGVGETYSGEYYFGVLKPDSTREQHPGVQYRPVVFDVAKRSSKVRS</sequence>
<dbReference type="SUPFAM" id="SSF56399">
    <property type="entry name" value="ADP-ribosylation"/>
    <property type="match status" value="1"/>
</dbReference>
<dbReference type="InterPro" id="IPR056823">
    <property type="entry name" value="TEN-like_YD-shell"/>
</dbReference>
<gene>
    <name evidence="3" type="ORF">PS712_02000</name>
</gene>
<protein>
    <recommendedName>
        <fullName evidence="2">Teneurin-like YD-shell domain-containing protein</fullName>
    </recommendedName>
</protein>
<accession>A0A5E7BM56</accession>
<evidence type="ECO:0000313" key="3">
    <source>
        <dbReference type="EMBL" id="VVN92540.1"/>
    </source>
</evidence>
<dbReference type="RefSeq" id="WP_150702141.1">
    <property type="nucleotide sequence ID" value="NZ_CABVIB010000008.1"/>
</dbReference>
<dbReference type="NCBIfam" id="TIGR03696">
    <property type="entry name" value="Rhs_assc_core"/>
    <property type="match status" value="1"/>
</dbReference>
<evidence type="ECO:0000313" key="4">
    <source>
        <dbReference type="Proteomes" id="UP000326018"/>
    </source>
</evidence>
<dbReference type="OrthoDB" id="6871516at2"/>
<dbReference type="Gene3D" id="2.180.10.10">
    <property type="entry name" value="RHS repeat-associated core"/>
    <property type="match status" value="1"/>
</dbReference>
<dbReference type="Proteomes" id="UP000326018">
    <property type="component" value="Unassembled WGS sequence"/>
</dbReference>
<evidence type="ECO:0000259" key="2">
    <source>
        <dbReference type="Pfam" id="PF25023"/>
    </source>
</evidence>
<dbReference type="Pfam" id="PF25023">
    <property type="entry name" value="TEN_YD-shell"/>
    <property type="match status" value="1"/>
</dbReference>
<proteinExistence type="predicted"/>
<dbReference type="AlphaFoldDB" id="A0A5E7BM56"/>
<dbReference type="InterPro" id="IPR022385">
    <property type="entry name" value="Rhs_assc_core"/>
</dbReference>